<dbReference type="SUPFAM" id="SSF88723">
    <property type="entry name" value="PIN domain-like"/>
    <property type="match status" value="1"/>
</dbReference>
<accession>A0ABQ2K9U2</accession>
<evidence type="ECO:0000256" key="1">
    <source>
        <dbReference type="ARBA" id="ARBA00022649"/>
    </source>
</evidence>
<dbReference type="CDD" id="cd09873">
    <property type="entry name" value="PIN_Pae0151-like"/>
    <property type="match status" value="1"/>
</dbReference>
<comment type="similarity">
    <text evidence="6">Belongs to the PINc/VapC protein family.</text>
</comment>
<keyword evidence="9" id="KW-1185">Reference proteome</keyword>
<keyword evidence="2 6" id="KW-0540">Nuclease</keyword>
<organism evidence="8 9">
    <name type="scientific">Nocardia rhizosphaerihabitans</name>
    <dbReference type="NCBI Taxonomy" id="1691570"/>
    <lineage>
        <taxon>Bacteria</taxon>
        <taxon>Bacillati</taxon>
        <taxon>Actinomycetota</taxon>
        <taxon>Actinomycetes</taxon>
        <taxon>Mycobacteriales</taxon>
        <taxon>Nocardiaceae</taxon>
        <taxon>Nocardia</taxon>
    </lineage>
</organism>
<evidence type="ECO:0000259" key="7">
    <source>
        <dbReference type="Pfam" id="PF01850"/>
    </source>
</evidence>
<dbReference type="InterPro" id="IPR002716">
    <property type="entry name" value="PIN_dom"/>
</dbReference>
<dbReference type="PANTHER" id="PTHR35901">
    <property type="entry name" value="RIBONUCLEASE VAPC3"/>
    <property type="match status" value="1"/>
</dbReference>
<evidence type="ECO:0000256" key="5">
    <source>
        <dbReference type="ARBA" id="ARBA00022842"/>
    </source>
</evidence>
<evidence type="ECO:0000313" key="8">
    <source>
        <dbReference type="EMBL" id="GGN76455.1"/>
    </source>
</evidence>
<evidence type="ECO:0000256" key="3">
    <source>
        <dbReference type="ARBA" id="ARBA00022723"/>
    </source>
</evidence>
<dbReference type="InterPro" id="IPR051619">
    <property type="entry name" value="TypeII_TA_RNase_PINc/VapC"/>
</dbReference>
<comment type="function">
    <text evidence="6">Toxic component of a toxin-antitoxin (TA) system. An RNase.</text>
</comment>
<feature type="binding site" evidence="6">
    <location>
        <position position="5"/>
    </location>
    <ligand>
        <name>Mg(2+)</name>
        <dbReference type="ChEBI" id="CHEBI:18420"/>
    </ligand>
</feature>
<reference evidence="9" key="1">
    <citation type="journal article" date="2019" name="Int. J. Syst. Evol. Microbiol.">
        <title>The Global Catalogue of Microorganisms (GCM) 10K type strain sequencing project: providing services to taxonomists for standard genome sequencing and annotation.</title>
        <authorList>
            <consortium name="The Broad Institute Genomics Platform"/>
            <consortium name="The Broad Institute Genome Sequencing Center for Infectious Disease"/>
            <person name="Wu L."/>
            <person name="Ma J."/>
        </authorList>
    </citation>
    <scope>NUCLEOTIDE SEQUENCE [LARGE SCALE GENOMIC DNA]</scope>
    <source>
        <strain evidence="9">CGMCC 4.7329</strain>
    </source>
</reference>
<dbReference type="InterPro" id="IPR022907">
    <property type="entry name" value="VapC_family"/>
</dbReference>
<dbReference type="InterPro" id="IPR029060">
    <property type="entry name" value="PIN-like_dom_sf"/>
</dbReference>
<dbReference type="EC" id="3.1.-.-" evidence="6"/>
<dbReference type="Proteomes" id="UP000658127">
    <property type="component" value="Unassembled WGS sequence"/>
</dbReference>
<dbReference type="HAMAP" id="MF_00265">
    <property type="entry name" value="VapC_Nob1"/>
    <property type="match status" value="1"/>
</dbReference>
<evidence type="ECO:0000256" key="4">
    <source>
        <dbReference type="ARBA" id="ARBA00022801"/>
    </source>
</evidence>
<keyword evidence="1 6" id="KW-1277">Toxin-antitoxin system</keyword>
<evidence type="ECO:0000256" key="2">
    <source>
        <dbReference type="ARBA" id="ARBA00022722"/>
    </source>
</evidence>
<feature type="binding site" evidence="6">
    <location>
        <position position="96"/>
    </location>
    <ligand>
        <name>Mg(2+)</name>
        <dbReference type="ChEBI" id="CHEBI:18420"/>
    </ligand>
</feature>
<dbReference type="EMBL" id="BMNE01000002">
    <property type="protein sequence ID" value="GGN76455.1"/>
    <property type="molecule type" value="Genomic_DNA"/>
</dbReference>
<gene>
    <name evidence="8" type="primary">vapC9</name>
    <name evidence="6" type="synonym">vapC</name>
    <name evidence="8" type="ORF">GCM10011610_21940</name>
</gene>
<keyword evidence="5 6" id="KW-0460">Magnesium</keyword>
<keyword evidence="6" id="KW-0800">Toxin</keyword>
<dbReference type="Gene3D" id="3.40.50.1010">
    <property type="entry name" value="5'-nuclease"/>
    <property type="match status" value="1"/>
</dbReference>
<comment type="cofactor">
    <cofactor evidence="6">
        <name>Mg(2+)</name>
        <dbReference type="ChEBI" id="CHEBI:18420"/>
    </cofactor>
</comment>
<sequence>MIVVDASVFVHALLNPGPLGDACRAALEADNRWIAPQHWTVEVLSVIRRFTRAGTITSVQADRAVTALGSLDPEVPVTRVLVSRIWDLRDNLTAYDAAYVAAAEAYGCELLTTESRLANAPGIACAVRIVRAGSV</sequence>
<comment type="caution">
    <text evidence="8">The sequence shown here is derived from an EMBL/GenBank/DDBJ whole genome shotgun (WGS) entry which is preliminary data.</text>
</comment>
<evidence type="ECO:0000256" key="6">
    <source>
        <dbReference type="HAMAP-Rule" id="MF_00265"/>
    </source>
</evidence>
<keyword evidence="3 6" id="KW-0479">Metal-binding</keyword>
<evidence type="ECO:0000313" key="9">
    <source>
        <dbReference type="Proteomes" id="UP000658127"/>
    </source>
</evidence>
<name>A0ABQ2K9U2_9NOCA</name>
<protein>
    <recommendedName>
        <fullName evidence="6">Ribonuclease VapC</fullName>
        <shortName evidence="6">RNase VapC</shortName>
        <ecNumber evidence="6">3.1.-.-</ecNumber>
    </recommendedName>
    <alternativeName>
        <fullName evidence="6">Toxin VapC</fullName>
    </alternativeName>
</protein>
<proteinExistence type="inferred from homology"/>
<dbReference type="RefSeq" id="WP_189026652.1">
    <property type="nucleotide sequence ID" value="NZ_BMNE01000002.1"/>
</dbReference>
<feature type="domain" description="PIN" evidence="7">
    <location>
        <begin position="2"/>
        <end position="121"/>
    </location>
</feature>
<keyword evidence="4 6" id="KW-0378">Hydrolase</keyword>
<dbReference type="Pfam" id="PF01850">
    <property type="entry name" value="PIN"/>
    <property type="match status" value="1"/>
</dbReference>
<dbReference type="InterPro" id="IPR044153">
    <property type="entry name" value="PIN_Pae0151-like"/>
</dbReference>
<dbReference type="PANTHER" id="PTHR35901:SF1">
    <property type="entry name" value="EXONUCLEASE VAPC9"/>
    <property type="match status" value="1"/>
</dbReference>